<protein>
    <submittedName>
        <fullName evidence="1">Uncharacterized protein</fullName>
    </submittedName>
</protein>
<dbReference type="STRING" id="1271860.SAMN05216174_107266"/>
<dbReference type="EMBL" id="FMZZ01000007">
    <property type="protein sequence ID" value="SDD12696.1"/>
    <property type="molecule type" value="Genomic_DNA"/>
</dbReference>
<proteinExistence type="predicted"/>
<gene>
    <name evidence="1" type="ORF">SAMN05216174_107266</name>
</gene>
<organism evidence="1 2">
    <name type="scientific">Actinokineospora iranica</name>
    <dbReference type="NCBI Taxonomy" id="1271860"/>
    <lineage>
        <taxon>Bacteria</taxon>
        <taxon>Bacillati</taxon>
        <taxon>Actinomycetota</taxon>
        <taxon>Actinomycetes</taxon>
        <taxon>Pseudonocardiales</taxon>
        <taxon>Pseudonocardiaceae</taxon>
        <taxon>Actinokineospora</taxon>
    </lineage>
</organism>
<dbReference type="AlphaFoldDB" id="A0A1G6S938"/>
<evidence type="ECO:0000313" key="1">
    <source>
        <dbReference type="EMBL" id="SDD12696.1"/>
    </source>
</evidence>
<keyword evidence="2" id="KW-1185">Reference proteome</keyword>
<reference evidence="2" key="1">
    <citation type="submission" date="2016-10" db="EMBL/GenBank/DDBJ databases">
        <authorList>
            <person name="Varghese N."/>
            <person name="Submissions S."/>
        </authorList>
    </citation>
    <scope>NUCLEOTIDE SEQUENCE [LARGE SCALE GENOMIC DNA]</scope>
    <source>
        <strain evidence="2">IBRC-M 10403</strain>
    </source>
</reference>
<evidence type="ECO:0000313" key="2">
    <source>
        <dbReference type="Proteomes" id="UP000199501"/>
    </source>
</evidence>
<name>A0A1G6S938_9PSEU</name>
<sequence>MCANCLEPVSGKPGRRDRGRDIAWCAQCPACAAVVADQLEVVLDRPDGAPIQIRRCRWCGAERVCRPTWATRCHICLDDRTSPESEVMAMGRELVRRTDSEPDLADLVRSFLGLGKESRVPVRGAAEFAAATALVGELAEYEQPGWTVLAGDVHGLPWFGARWLTWSHGTWGRHDRCGRVRKLDRGHTECAVCEPEPGSRTHRARADDQHLLYLVGHGDLVKFGCGYPARVRDHLREGAAPIQVLAARHADVAAAELALKRRYRNQVVAAEPARKRRYREQVAAAELPRSFGAGTEVLAAGTSVDLYAVLPHGADVTHRYRQAGRW</sequence>
<accession>A0A1G6S938</accession>
<dbReference type="Proteomes" id="UP000199501">
    <property type="component" value="Unassembled WGS sequence"/>
</dbReference>